<reference evidence="17" key="1">
    <citation type="journal article" date="2023" name="G3 (Bethesda)">
        <title>A reference genome for the long-term kleptoplast-retaining sea slug Elysia crispata morphotype clarki.</title>
        <authorList>
            <person name="Eastman K.E."/>
            <person name="Pendleton A.L."/>
            <person name="Shaikh M.A."/>
            <person name="Suttiyut T."/>
            <person name="Ogas R."/>
            <person name="Tomko P."/>
            <person name="Gavelis G."/>
            <person name="Widhalm J.R."/>
            <person name="Wisecaver J.H."/>
        </authorList>
    </citation>
    <scope>NUCLEOTIDE SEQUENCE</scope>
    <source>
        <strain evidence="17">ECLA1</strain>
    </source>
</reference>
<dbReference type="Pfam" id="PF24357">
    <property type="entry name" value="TMD0_ABC"/>
    <property type="match status" value="1"/>
</dbReference>
<evidence type="ECO:0000256" key="14">
    <source>
        <dbReference type="SAM" id="Phobius"/>
    </source>
</evidence>
<evidence type="ECO:0000256" key="6">
    <source>
        <dbReference type="ARBA" id="ARBA00022737"/>
    </source>
</evidence>
<evidence type="ECO:0000256" key="3">
    <source>
        <dbReference type="ARBA" id="ARBA00022448"/>
    </source>
</evidence>
<dbReference type="FunFam" id="3.40.50.300:FF:000293">
    <property type="entry name" value="ATP binding cassette subfamily C member 1"/>
    <property type="match status" value="1"/>
</dbReference>
<organism evidence="17 18">
    <name type="scientific">Elysia crispata</name>
    <name type="common">lettuce slug</name>
    <dbReference type="NCBI Taxonomy" id="231223"/>
    <lineage>
        <taxon>Eukaryota</taxon>
        <taxon>Metazoa</taxon>
        <taxon>Spiralia</taxon>
        <taxon>Lophotrochozoa</taxon>
        <taxon>Mollusca</taxon>
        <taxon>Gastropoda</taxon>
        <taxon>Heterobranchia</taxon>
        <taxon>Euthyneura</taxon>
        <taxon>Panpulmonata</taxon>
        <taxon>Sacoglossa</taxon>
        <taxon>Placobranchoidea</taxon>
        <taxon>Plakobranchidae</taxon>
        <taxon>Elysia</taxon>
    </lineage>
</organism>
<dbReference type="CDD" id="cd18595">
    <property type="entry name" value="ABC_6TM_MRP1_2_3_6_D1_like"/>
    <property type="match status" value="1"/>
</dbReference>
<dbReference type="PROSITE" id="PS50893">
    <property type="entry name" value="ABC_TRANSPORTER_2"/>
    <property type="match status" value="2"/>
</dbReference>
<feature type="transmembrane region" description="Helical" evidence="14">
    <location>
        <begin position="570"/>
        <end position="591"/>
    </location>
</feature>
<feature type="transmembrane region" description="Helical" evidence="14">
    <location>
        <begin position="381"/>
        <end position="400"/>
    </location>
</feature>
<dbReference type="SUPFAM" id="SSF52540">
    <property type="entry name" value="P-loop containing nucleoside triphosphate hydrolases"/>
    <property type="match status" value="2"/>
</dbReference>
<dbReference type="Proteomes" id="UP001283361">
    <property type="component" value="Unassembled WGS sequence"/>
</dbReference>
<comment type="similarity">
    <text evidence="2">Belongs to the ABC transporter superfamily. ABCC family. Conjugate transporter (TC 3.A.1.208) subfamily.</text>
</comment>
<evidence type="ECO:0000256" key="4">
    <source>
        <dbReference type="ARBA" id="ARBA00022554"/>
    </source>
</evidence>
<evidence type="ECO:0000256" key="5">
    <source>
        <dbReference type="ARBA" id="ARBA00022692"/>
    </source>
</evidence>
<feature type="transmembrane region" description="Helical" evidence="14">
    <location>
        <begin position="135"/>
        <end position="155"/>
    </location>
</feature>
<feature type="transmembrane region" description="Helical" evidence="14">
    <location>
        <begin position="981"/>
        <end position="1005"/>
    </location>
</feature>
<dbReference type="SUPFAM" id="SSF90123">
    <property type="entry name" value="ABC transporter transmembrane region"/>
    <property type="match status" value="2"/>
</dbReference>
<dbReference type="InterPro" id="IPR011527">
    <property type="entry name" value="ABC1_TM_dom"/>
</dbReference>
<dbReference type="InterPro" id="IPR017871">
    <property type="entry name" value="ABC_transporter-like_CS"/>
</dbReference>
<evidence type="ECO:0000256" key="2">
    <source>
        <dbReference type="ARBA" id="ARBA00009726"/>
    </source>
</evidence>
<dbReference type="CDD" id="cd03250">
    <property type="entry name" value="ABCC_MRP_domain1"/>
    <property type="match status" value="1"/>
</dbReference>
<dbReference type="FunFam" id="3.40.50.300:FF:000074">
    <property type="entry name" value="Multidrug resistance-associated protein 5 isoform 1"/>
    <property type="match status" value="1"/>
</dbReference>
<sequence length="1560" mass="175345">MISSPSNPFCGKSDFLNTSELIHNWYPKLSECFQQTALTFAPCGWLWLTAGFHLAYLRRHTRFISLTTTWLHPARLVVALLLCATSELHLVLPLIGNTSYPPSYYLSHSVWLVTYALVCFLMVLSRRSGVTSPCVVFLFWLFTLISWIIPFYIVNLEKAYESDETSYILKIVTFGLIVFEFGLQLVGDTKINILQQELYKLVCPAMTASFVSRLTFSWVFRLVYLGYKRVVVISDIFDVPGYMQCRYNVPAFKAAWDKELQFKPSRKNTKKFSAYFSIDSLRESLKSETNGSALSPEPNEKTRLLPKPSKEADDGDVVVKPGHRREKPSLLRALAKVFFVPLFKAQLVGLLADVMLFMNPLLVGELIAYVEVKDEKDFPEWTGYIMAVAFFAVAVCNSLISNYRYFVCNNIGQRVKTVLSAAVYRKSLLANAEARRKFTVGNIVNLMSVDCPRFRDTTASLWVLVSWPCQITVALYLLYNVLGIAFLAGLITLVLLIPINARITTLMRRAQARQLAVKDQRIKLVNEILNGIKVIKLYAWEPSFEKKILELRKQEATQLRKGQTFTSISVLIWVASPVLVTVISFVAYVLITGDSLTPSKAFVAMNLINTMKEPMNTLPLLISQMVQCHVSLVRLQDYLSGEELDGKDTSISTRDFPIVMRNATFTWERSYTPLLQNISLKIPQGTLTAIVGPVGAGKSSLISAMLREMEQLTGQSSILGQVAYVPQQAWIQNMTLRDNILFEKQLENEFYQKVVSTCALEADINLLQGGEMTEIGEKGINLSGGQKQRVSLARAVYQEADLYLLDDPLSAVDAHVGKHIFQNVIGPQGILRDKTRIMVTHGVHWLPLVDSIIVMDQGKITEAGSYRELMTHNGPFAQFVRTYLLEHQDEEVEDPDVLRMQEEIKHQVDIVTSDEDQQRAITSSSEESSLKRSGAYKRKKHLQNPATKKVDGGAQEDDTKRKNNISLIGEEKVEEGQVRTAVFLALLRSFGYIPAAFVGFSLILYNGANMAASIWLTDWTSDEYLLNETHQGTGKYISKTNLYLGVYSAISAVQILVNGVFVMLVYVQMVTASQRLHNSMLNSILHQSMAFFDTTPVGRILNRFSRDVDVFDLSIARLVRHVMQQFFTLVVIVVIISYSTPIFLVVVAPTMIIYILIQRFYISSSRQFRRLESTSRSPIFSHFAETINGASSIRAYDVCDRFYRDSQSKLDENNKCTFAFDSAARWLKVRLQFLASVLVFFACIFAVTSNDISPSLVGLSVTYALQVTESLSLLVEVMTMLESNTVSGERIVEYIGLPPEPTWINKQCRPHKDWPEEGNISFFNYSTRYRPQLDLVLKGISLSVQKGEKIGIVGRTGAGKSSLSMALFRAIEAAGGSILIDNLDISTIGLHDLRAGLTILPQDPILFSGTIRFNLDPFDQHSDTAIWEALDHAHLGTFAKELPGQLEYVCEEGGQNLSVGQRQLMCLARSLLRKTRILVLDEATAAVDLETDALLQDTIREAFRDCTVLTVAHRLNTVIDYDKILVLSNGEISEYGTPNELLEKPSGIFYSMAKESGLMQ</sequence>
<feature type="domain" description="ABC transporter" evidence="15">
    <location>
        <begin position="1320"/>
        <end position="1554"/>
    </location>
</feature>
<evidence type="ECO:0000256" key="7">
    <source>
        <dbReference type="ARBA" id="ARBA00022741"/>
    </source>
</evidence>
<dbReference type="InterPro" id="IPR050173">
    <property type="entry name" value="ABC_transporter_C-like"/>
</dbReference>
<evidence type="ECO:0000256" key="10">
    <source>
        <dbReference type="ARBA" id="ARBA00023136"/>
    </source>
</evidence>
<keyword evidence="6" id="KW-0677">Repeat</keyword>
<dbReference type="GO" id="GO:0015431">
    <property type="term" value="F:ABC-type glutathione S-conjugate transporter activity"/>
    <property type="evidence" value="ECO:0007669"/>
    <property type="project" value="UniProtKB-EC"/>
</dbReference>
<dbReference type="InterPro" id="IPR003439">
    <property type="entry name" value="ABC_transporter-like_ATP-bd"/>
</dbReference>
<keyword evidence="9 14" id="KW-1133">Transmembrane helix</keyword>
<proteinExistence type="inferred from homology"/>
<evidence type="ECO:0000256" key="12">
    <source>
        <dbReference type="ARBA" id="ARBA00047523"/>
    </source>
</evidence>
<feature type="domain" description="ABC transmembrane type-1" evidence="16">
    <location>
        <begin position="347"/>
        <end position="627"/>
    </location>
</feature>
<feature type="transmembrane region" description="Helical" evidence="14">
    <location>
        <begin position="484"/>
        <end position="503"/>
    </location>
</feature>
<feature type="transmembrane region" description="Helical" evidence="14">
    <location>
        <begin position="333"/>
        <end position="361"/>
    </location>
</feature>
<feature type="transmembrane region" description="Helical" evidence="14">
    <location>
        <begin position="167"/>
        <end position="186"/>
    </location>
</feature>
<dbReference type="FunFam" id="1.20.1560.10:FF:000020">
    <property type="entry name" value="ABC metal ion transporter"/>
    <property type="match status" value="1"/>
</dbReference>
<keyword evidence="8" id="KW-0067">ATP-binding</keyword>
<feature type="transmembrane region" description="Helical" evidence="14">
    <location>
        <begin position="1126"/>
        <end position="1157"/>
    </location>
</feature>
<keyword evidence="7" id="KW-0547">Nucleotide-binding</keyword>
<evidence type="ECO:0000256" key="1">
    <source>
        <dbReference type="ARBA" id="ARBA00004128"/>
    </source>
</evidence>
<dbReference type="EMBL" id="JAWDGP010002313">
    <property type="protein sequence ID" value="KAK3784026.1"/>
    <property type="molecule type" value="Genomic_DNA"/>
</dbReference>
<keyword evidence="18" id="KW-1185">Reference proteome</keyword>
<comment type="caution">
    <text evidence="17">The sequence shown here is derived from an EMBL/GenBank/DDBJ whole genome shotgun (WGS) entry which is preliminary data.</text>
</comment>
<dbReference type="PANTHER" id="PTHR24223:SF415">
    <property type="entry name" value="FI20190P1"/>
    <property type="match status" value="1"/>
</dbReference>
<evidence type="ECO:0000256" key="8">
    <source>
        <dbReference type="ARBA" id="ARBA00022840"/>
    </source>
</evidence>
<feature type="domain" description="ABC transporter" evidence="15">
    <location>
        <begin position="658"/>
        <end position="882"/>
    </location>
</feature>
<evidence type="ECO:0000259" key="16">
    <source>
        <dbReference type="PROSITE" id="PS50929"/>
    </source>
</evidence>
<evidence type="ECO:0000313" key="18">
    <source>
        <dbReference type="Proteomes" id="UP001283361"/>
    </source>
</evidence>
<dbReference type="PROSITE" id="PS00211">
    <property type="entry name" value="ABC_TRANSPORTER_1"/>
    <property type="match status" value="2"/>
</dbReference>
<feature type="transmembrane region" description="Helical" evidence="14">
    <location>
        <begin position="1042"/>
        <end position="1067"/>
    </location>
</feature>
<feature type="transmembrane region" description="Helical" evidence="14">
    <location>
        <begin position="76"/>
        <end position="96"/>
    </location>
</feature>
<keyword evidence="4" id="KW-0926">Vacuole</keyword>
<keyword evidence="10 14" id="KW-0472">Membrane</keyword>
<dbReference type="SMART" id="SM00382">
    <property type="entry name" value="AAA"/>
    <property type="match status" value="2"/>
</dbReference>
<evidence type="ECO:0000259" key="15">
    <source>
        <dbReference type="PROSITE" id="PS50893"/>
    </source>
</evidence>
<feature type="region of interest" description="Disordered" evidence="13">
    <location>
        <begin position="287"/>
        <end position="318"/>
    </location>
</feature>
<evidence type="ECO:0000256" key="11">
    <source>
        <dbReference type="ARBA" id="ARBA00024220"/>
    </source>
</evidence>
<feature type="transmembrane region" description="Helical" evidence="14">
    <location>
        <begin position="459"/>
        <end position="478"/>
    </location>
</feature>
<accession>A0AAE1AB70</accession>
<dbReference type="FunFam" id="1.20.1560.10:FF:000010">
    <property type="entry name" value="Multidrug resistance-associated ABC transporter"/>
    <property type="match status" value="1"/>
</dbReference>
<protein>
    <recommendedName>
        <fullName evidence="11">ABC-type glutathione-S-conjugate transporter</fullName>
        <ecNumber evidence="11">7.6.2.3</ecNumber>
    </recommendedName>
</protein>
<feature type="region of interest" description="Disordered" evidence="13">
    <location>
        <begin position="912"/>
        <end position="962"/>
    </location>
</feature>
<evidence type="ECO:0000256" key="9">
    <source>
        <dbReference type="ARBA" id="ARBA00022989"/>
    </source>
</evidence>
<evidence type="ECO:0000313" key="17">
    <source>
        <dbReference type="EMBL" id="KAK3784026.1"/>
    </source>
</evidence>
<comment type="subcellular location">
    <subcellularLocation>
        <location evidence="1">Vacuole membrane</location>
        <topology evidence="1">Multi-pass membrane protein</topology>
    </subcellularLocation>
</comment>
<dbReference type="InterPro" id="IPR003593">
    <property type="entry name" value="AAA+_ATPase"/>
</dbReference>
<dbReference type="InterPro" id="IPR056227">
    <property type="entry name" value="TMD0_ABC"/>
</dbReference>
<feature type="transmembrane region" description="Helical" evidence="14">
    <location>
        <begin position="102"/>
        <end position="123"/>
    </location>
</feature>
<dbReference type="InterPro" id="IPR027417">
    <property type="entry name" value="P-loop_NTPase"/>
</dbReference>
<gene>
    <name evidence="17" type="ORF">RRG08_025220</name>
</gene>
<dbReference type="GO" id="GO:0000323">
    <property type="term" value="C:lytic vacuole"/>
    <property type="evidence" value="ECO:0007669"/>
    <property type="project" value="UniProtKB-ARBA"/>
</dbReference>
<dbReference type="GO" id="GO:0005524">
    <property type="term" value="F:ATP binding"/>
    <property type="evidence" value="ECO:0007669"/>
    <property type="project" value="UniProtKB-KW"/>
</dbReference>
<feature type="transmembrane region" description="Helical" evidence="14">
    <location>
        <begin position="37"/>
        <end position="56"/>
    </location>
</feature>
<dbReference type="Gene3D" id="3.40.50.300">
    <property type="entry name" value="P-loop containing nucleotide triphosphate hydrolases"/>
    <property type="match status" value="2"/>
</dbReference>
<dbReference type="Pfam" id="PF00005">
    <property type="entry name" value="ABC_tran"/>
    <property type="match status" value="2"/>
</dbReference>
<name>A0AAE1AB70_9GAST</name>
<dbReference type="EC" id="7.6.2.3" evidence="11"/>
<evidence type="ECO:0000256" key="13">
    <source>
        <dbReference type="SAM" id="MobiDB-lite"/>
    </source>
</evidence>
<dbReference type="CDD" id="cd03244">
    <property type="entry name" value="ABCC_MRP_domain2"/>
    <property type="match status" value="1"/>
</dbReference>
<dbReference type="GO" id="GO:0005774">
    <property type="term" value="C:vacuolar membrane"/>
    <property type="evidence" value="ECO:0007669"/>
    <property type="project" value="UniProtKB-SubCell"/>
</dbReference>
<dbReference type="GO" id="GO:0016887">
    <property type="term" value="F:ATP hydrolysis activity"/>
    <property type="evidence" value="ECO:0007669"/>
    <property type="project" value="InterPro"/>
</dbReference>
<dbReference type="PROSITE" id="PS50929">
    <property type="entry name" value="ABC_TM1F"/>
    <property type="match status" value="2"/>
</dbReference>
<feature type="transmembrane region" description="Helical" evidence="14">
    <location>
        <begin position="1231"/>
        <end position="1248"/>
    </location>
</feature>
<dbReference type="CDD" id="cd18603">
    <property type="entry name" value="ABC_6TM_MRP1_2_3_6_D2_like"/>
    <property type="match status" value="1"/>
</dbReference>
<feature type="compositionally biased region" description="Basic and acidic residues" evidence="13">
    <location>
        <begin position="298"/>
        <end position="312"/>
    </location>
</feature>
<comment type="catalytic activity">
    <reaction evidence="12">
        <text>leukotriene C4(in) + ATP + H2O = leukotriene C4(out) + ADP + phosphate + H(+)</text>
        <dbReference type="Rhea" id="RHEA:38963"/>
        <dbReference type="ChEBI" id="CHEBI:15377"/>
        <dbReference type="ChEBI" id="CHEBI:15378"/>
        <dbReference type="ChEBI" id="CHEBI:30616"/>
        <dbReference type="ChEBI" id="CHEBI:43474"/>
        <dbReference type="ChEBI" id="CHEBI:57973"/>
        <dbReference type="ChEBI" id="CHEBI:456216"/>
    </reaction>
    <physiologicalReaction direction="left-to-right" evidence="12">
        <dbReference type="Rhea" id="RHEA:38964"/>
    </physiologicalReaction>
</comment>
<keyword evidence="3" id="KW-0813">Transport</keyword>
<dbReference type="Pfam" id="PF00664">
    <property type="entry name" value="ABC_membrane"/>
    <property type="match status" value="2"/>
</dbReference>
<dbReference type="Gene3D" id="1.20.1560.10">
    <property type="entry name" value="ABC transporter type 1, transmembrane domain"/>
    <property type="match status" value="2"/>
</dbReference>
<dbReference type="PANTHER" id="PTHR24223">
    <property type="entry name" value="ATP-BINDING CASSETTE SUB-FAMILY C"/>
    <property type="match status" value="1"/>
</dbReference>
<keyword evidence="5 14" id="KW-0812">Transmembrane</keyword>
<dbReference type="InterPro" id="IPR036640">
    <property type="entry name" value="ABC1_TM_sf"/>
</dbReference>
<feature type="domain" description="ABC transmembrane type-1" evidence="16">
    <location>
        <begin position="996"/>
        <end position="1283"/>
    </location>
</feature>